<proteinExistence type="predicted"/>
<accession>A0ACB7VWB3</accession>
<keyword evidence="2" id="KW-1185">Reference proteome</keyword>
<dbReference type="EMBL" id="CM037016">
    <property type="protein sequence ID" value="KAH7679049.1"/>
    <property type="molecule type" value="Genomic_DNA"/>
</dbReference>
<comment type="caution">
    <text evidence="1">The sequence shown here is derived from an EMBL/GenBank/DDBJ whole genome shotgun (WGS) entry which is preliminary data.</text>
</comment>
<sequence>MATTLVNARCYLAPVVETVSKLKKHMHKQHWDILRWTPFGHFMDITPVLQERGVLDAVLQVYDEKKQAFQIGQSLLPFRAEDVALILGLRCDGDIVSFKHEKDASEFENK</sequence>
<name>A0ACB7VWB3_DIOAL</name>
<organism evidence="1 2">
    <name type="scientific">Dioscorea alata</name>
    <name type="common">Purple yam</name>
    <dbReference type="NCBI Taxonomy" id="55571"/>
    <lineage>
        <taxon>Eukaryota</taxon>
        <taxon>Viridiplantae</taxon>
        <taxon>Streptophyta</taxon>
        <taxon>Embryophyta</taxon>
        <taxon>Tracheophyta</taxon>
        <taxon>Spermatophyta</taxon>
        <taxon>Magnoliopsida</taxon>
        <taxon>Liliopsida</taxon>
        <taxon>Dioscoreales</taxon>
        <taxon>Dioscoreaceae</taxon>
        <taxon>Dioscorea</taxon>
    </lineage>
</organism>
<evidence type="ECO:0000313" key="1">
    <source>
        <dbReference type="EMBL" id="KAH7679049.1"/>
    </source>
</evidence>
<evidence type="ECO:0000313" key="2">
    <source>
        <dbReference type="Proteomes" id="UP000827976"/>
    </source>
</evidence>
<reference evidence="2" key="1">
    <citation type="journal article" date="2022" name="Nat. Commun.">
        <title>Chromosome evolution and the genetic basis of agronomically important traits in greater yam.</title>
        <authorList>
            <person name="Bredeson J.V."/>
            <person name="Lyons J.B."/>
            <person name="Oniyinde I.O."/>
            <person name="Okereke N.R."/>
            <person name="Kolade O."/>
            <person name="Nnabue I."/>
            <person name="Nwadili C.O."/>
            <person name="Hribova E."/>
            <person name="Parker M."/>
            <person name="Nwogha J."/>
            <person name="Shu S."/>
            <person name="Carlson J."/>
            <person name="Kariba R."/>
            <person name="Muthemba S."/>
            <person name="Knop K."/>
            <person name="Barton G.J."/>
            <person name="Sherwood A.V."/>
            <person name="Lopez-Montes A."/>
            <person name="Asiedu R."/>
            <person name="Jamnadass R."/>
            <person name="Muchugi A."/>
            <person name="Goodstein D."/>
            <person name="Egesi C.N."/>
            <person name="Featherston J."/>
            <person name="Asfaw A."/>
            <person name="Simpson G.G."/>
            <person name="Dolezel J."/>
            <person name="Hendre P.S."/>
            <person name="Van Deynze A."/>
            <person name="Kumar P.L."/>
            <person name="Obidiegwu J.E."/>
            <person name="Bhattacharjee R."/>
            <person name="Rokhsar D.S."/>
        </authorList>
    </citation>
    <scope>NUCLEOTIDE SEQUENCE [LARGE SCALE GENOMIC DNA]</scope>
    <source>
        <strain evidence="2">cv. TDa95/00328</strain>
    </source>
</reference>
<dbReference type="Proteomes" id="UP000827976">
    <property type="component" value="Chromosome 6"/>
</dbReference>
<protein>
    <submittedName>
        <fullName evidence="1">Uncharacterized protein</fullName>
    </submittedName>
</protein>
<gene>
    <name evidence="1" type="ORF">IHE45_06G033800</name>
</gene>